<keyword evidence="1" id="KW-0472">Membrane</keyword>
<dbReference type="Pfam" id="PF14146">
    <property type="entry name" value="DUF4305"/>
    <property type="match status" value="1"/>
</dbReference>
<keyword evidence="1" id="KW-0812">Transmembrane</keyword>
<evidence type="ECO:0008006" key="4">
    <source>
        <dbReference type="Google" id="ProtNLM"/>
    </source>
</evidence>
<reference evidence="2 3" key="1">
    <citation type="submission" date="2019-07" db="EMBL/GenBank/DDBJ databases">
        <title>Whole genome shotgun sequence of Cerasibacillus quisquiliarum NBRC 102429.</title>
        <authorList>
            <person name="Hosoyama A."/>
            <person name="Uohara A."/>
            <person name="Ohji S."/>
            <person name="Ichikawa N."/>
        </authorList>
    </citation>
    <scope>NUCLEOTIDE SEQUENCE [LARGE SCALE GENOMIC DNA]</scope>
    <source>
        <strain evidence="2 3">NBRC 102429</strain>
    </source>
</reference>
<organism evidence="2 3">
    <name type="scientific">Cerasibacillus quisquiliarum</name>
    <dbReference type="NCBI Taxonomy" id="227865"/>
    <lineage>
        <taxon>Bacteria</taxon>
        <taxon>Bacillati</taxon>
        <taxon>Bacillota</taxon>
        <taxon>Bacilli</taxon>
        <taxon>Bacillales</taxon>
        <taxon>Bacillaceae</taxon>
        <taxon>Cerasibacillus</taxon>
    </lineage>
</organism>
<dbReference type="EMBL" id="BJXW01000007">
    <property type="protein sequence ID" value="GEN30286.1"/>
    <property type="molecule type" value="Genomic_DNA"/>
</dbReference>
<dbReference type="AlphaFoldDB" id="A0A511UUJ9"/>
<protein>
    <recommendedName>
        <fullName evidence="4">DUF4305 domain-containing protein</fullName>
    </recommendedName>
</protein>
<keyword evidence="1" id="KW-1133">Transmembrane helix</keyword>
<comment type="caution">
    <text evidence="2">The sequence shown here is derived from an EMBL/GenBank/DDBJ whole genome shotgun (WGS) entry which is preliminary data.</text>
</comment>
<evidence type="ECO:0000256" key="1">
    <source>
        <dbReference type="SAM" id="Phobius"/>
    </source>
</evidence>
<evidence type="ECO:0000313" key="2">
    <source>
        <dbReference type="EMBL" id="GEN30286.1"/>
    </source>
</evidence>
<dbReference type="OrthoDB" id="2355666at2"/>
<sequence>MRSFKFQAIIYFILGAMFLWLAIQTADDTIWTFKTIFLAGIATLDFGLAIKLIRMHRQQNEKEK</sequence>
<gene>
    <name evidence="2" type="ORF">CQU01_05240</name>
</gene>
<dbReference type="Proteomes" id="UP000321491">
    <property type="component" value="Unassembled WGS sequence"/>
</dbReference>
<accession>A0A511UUJ9</accession>
<evidence type="ECO:0000313" key="3">
    <source>
        <dbReference type="Proteomes" id="UP000321491"/>
    </source>
</evidence>
<dbReference type="InterPro" id="IPR025426">
    <property type="entry name" value="DUF4305"/>
</dbReference>
<dbReference type="RefSeq" id="WP_146935397.1">
    <property type="nucleotide sequence ID" value="NZ_BJXW01000007.1"/>
</dbReference>
<proteinExistence type="predicted"/>
<feature type="transmembrane region" description="Helical" evidence="1">
    <location>
        <begin position="36"/>
        <end position="54"/>
    </location>
</feature>
<name>A0A511UUJ9_9BACI</name>
<keyword evidence="3" id="KW-1185">Reference proteome</keyword>